<evidence type="ECO:0000313" key="2">
    <source>
        <dbReference type="EMBL" id="RMB56671.1"/>
    </source>
</evidence>
<accession>A0A3M0FVH2</accession>
<dbReference type="EMBL" id="REFV01000015">
    <property type="protein sequence ID" value="RMB56671.1"/>
    <property type="molecule type" value="Genomic_DNA"/>
</dbReference>
<dbReference type="Proteomes" id="UP000281985">
    <property type="component" value="Unassembled WGS sequence"/>
</dbReference>
<gene>
    <name evidence="2" type="ORF">EAX61_13805</name>
</gene>
<keyword evidence="1" id="KW-0472">Membrane</keyword>
<keyword evidence="3" id="KW-1185">Reference proteome</keyword>
<dbReference type="AlphaFoldDB" id="A0A3M0FVH2"/>
<comment type="caution">
    <text evidence="2">The sequence shown here is derived from an EMBL/GenBank/DDBJ whole genome shotgun (WGS) entry which is preliminary data.</text>
</comment>
<protein>
    <submittedName>
        <fullName evidence="2">Uncharacterized protein</fullName>
    </submittedName>
</protein>
<sequence length="105" mass="12221">MKTRSINKISNRILGILLLIFLLICFLKDFSQKEVEIFHYVAISLFILLYSAIPFYLIFLGFAIYDALKRIFKINALEFALTLALYIMFGLVVLLDPFNKMADFL</sequence>
<name>A0A3M0FVH2_9FLAO</name>
<keyword evidence="1" id="KW-0812">Transmembrane</keyword>
<organism evidence="2 3">
    <name type="scientific">Dokdonia sinensis</name>
    <dbReference type="NCBI Taxonomy" id="2479847"/>
    <lineage>
        <taxon>Bacteria</taxon>
        <taxon>Pseudomonadati</taxon>
        <taxon>Bacteroidota</taxon>
        <taxon>Flavobacteriia</taxon>
        <taxon>Flavobacteriales</taxon>
        <taxon>Flavobacteriaceae</taxon>
        <taxon>Dokdonia</taxon>
    </lineage>
</organism>
<evidence type="ECO:0000313" key="3">
    <source>
        <dbReference type="Proteomes" id="UP000281985"/>
    </source>
</evidence>
<reference evidence="2 3" key="1">
    <citation type="submission" date="2018-10" db="EMBL/GenBank/DDBJ databases">
        <title>Dokdonia luteus sp. nov., isolated from sea water.</title>
        <authorList>
            <person name="Zhou L.Y."/>
            <person name="Du Z.J."/>
        </authorList>
    </citation>
    <scope>NUCLEOTIDE SEQUENCE [LARGE SCALE GENOMIC DNA]</scope>
    <source>
        <strain evidence="2 3">SH27</strain>
    </source>
</reference>
<feature type="transmembrane region" description="Helical" evidence="1">
    <location>
        <begin position="76"/>
        <end position="95"/>
    </location>
</feature>
<keyword evidence="1" id="KW-1133">Transmembrane helix</keyword>
<feature type="transmembrane region" description="Helical" evidence="1">
    <location>
        <begin position="37"/>
        <end position="64"/>
    </location>
</feature>
<evidence type="ECO:0000256" key="1">
    <source>
        <dbReference type="SAM" id="Phobius"/>
    </source>
</evidence>
<dbReference type="RefSeq" id="WP_121918292.1">
    <property type="nucleotide sequence ID" value="NZ_REFV01000015.1"/>
</dbReference>
<proteinExistence type="predicted"/>